<evidence type="ECO:0000256" key="5">
    <source>
        <dbReference type="ARBA" id="ARBA00022490"/>
    </source>
</evidence>
<keyword evidence="5 8" id="KW-0963">Cytoplasm</keyword>
<dbReference type="InterPro" id="IPR005139">
    <property type="entry name" value="PCRF"/>
</dbReference>
<evidence type="ECO:0000256" key="2">
    <source>
        <dbReference type="ARBA" id="ARBA00004496"/>
    </source>
</evidence>
<dbReference type="HAMAP" id="MF_00093">
    <property type="entry name" value="Rel_fac_1"/>
    <property type="match status" value="1"/>
</dbReference>
<accession>A0A150M5K2</accession>
<evidence type="ECO:0000256" key="3">
    <source>
        <dbReference type="ARBA" id="ARBA00010835"/>
    </source>
</evidence>
<evidence type="ECO:0000256" key="7">
    <source>
        <dbReference type="ARBA" id="ARBA00050039"/>
    </source>
</evidence>
<dbReference type="NCBIfam" id="TIGR00019">
    <property type="entry name" value="prfA"/>
    <property type="match status" value="1"/>
</dbReference>
<evidence type="ECO:0000313" key="12">
    <source>
        <dbReference type="Proteomes" id="UP000075683"/>
    </source>
</evidence>
<dbReference type="GO" id="GO:0016149">
    <property type="term" value="F:translation release factor activity, codon specific"/>
    <property type="evidence" value="ECO:0007669"/>
    <property type="project" value="UniProtKB-UniRule"/>
</dbReference>
<dbReference type="SUPFAM" id="SSF75620">
    <property type="entry name" value="Release factor"/>
    <property type="match status" value="1"/>
</dbReference>
<dbReference type="PANTHER" id="PTHR43804">
    <property type="entry name" value="LD18447P"/>
    <property type="match status" value="1"/>
</dbReference>
<comment type="function">
    <text evidence="1 8">Peptide chain release factor 1 directs the termination of translation in response to the peptide chain termination codons UAG and UAA.</text>
</comment>
<dbReference type="EMBL" id="LQYT01000037">
    <property type="protein sequence ID" value="KYD19884.1"/>
    <property type="molecule type" value="Genomic_DNA"/>
</dbReference>
<comment type="caution">
    <text evidence="11">The sequence shown here is derived from an EMBL/GenBank/DDBJ whole genome shotgun (WGS) entry which is preliminary data.</text>
</comment>
<dbReference type="FunFam" id="3.30.70.1660:FF:000002">
    <property type="entry name" value="Peptide chain release factor 1"/>
    <property type="match status" value="1"/>
</dbReference>
<evidence type="ECO:0000313" key="11">
    <source>
        <dbReference type="EMBL" id="KYD19884.1"/>
    </source>
</evidence>
<dbReference type="Gene3D" id="6.10.140.1950">
    <property type="match status" value="1"/>
</dbReference>
<feature type="modified residue" description="N5-methylglutamine" evidence="8">
    <location>
        <position position="316"/>
    </location>
</feature>
<dbReference type="Proteomes" id="UP000075683">
    <property type="component" value="Unassembled WGS sequence"/>
</dbReference>
<comment type="subcellular location">
    <subcellularLocation>
        <location evidence="2 8">Cytoplasm</location>
    </subcellularLocation>
</comment>
<dbReference type="PATRIC" id="fig|301148.3.peg.3159"/>
<evidence type="ECO:0000256" key="1">
    <source>
        <dbReference type="ARBA" id="ARBA00002986"/>
    </source>
</evidence>
<dbReference type="FunFam" id="3.30.70.1660:FF:000004">
    <property type="entry name" value="Peptide chain release factor 1"/>
    <property type="match status" value="1"/>
</dbReference>
<feature type="coiled-coil region" evidence="9">
    <location>
        <begin position="81"/>
        <end position="177"/>
    </location>
</feature>
<dbReference type="FunFam" id="3.30.160.20:FF:000004">
    <property type="entry name" value="Peptide chain release factor 1"/>
    <property type="match status" value="1"/>
</dbReference>
<dbReference type="InterPro" id="IPR050057">
    <property type="entry name" value="Prokaryotic/Mito_RF"/>
</dbReference>
<dbReference type="STRING" id="301148.B4135_0783"/>
<evidence type="ECO:0000256" key="8">
    <source>
        <dbReference type="HAMAP-Rule" id="MF_00093"/>
    </source>
</evidence>
<keyword evidence="9" id="KW-0175">Coiled coil</keyword>
<keyword evidence="4 8" id="KW-0488">Methylation</keyword>
<gene>
    <name evidence="8" type="primary">prfA</name>
    <name evidence="11" type="ORF">B4135_0783</name>
</gene>
<evidence type="ECO:0000259" key="10">
    <source>
        <dbReference type="PROSITE" id="PS00745"/>
    </source>
</evidence>
<dbReference type="PANTHER" id="PTHR43804:SF7">
    <property type="entry name" value="LD18447P"/>
    <property type="match status" value="1"/>
</dbReference>
<dbReference type="Pfam" id="PF00472">
    <property type="entry name" value="RF-1"/>
    <property type="match status" value="1"/>
</dbReference>
<evidence type="ECO:0000256" key="6">
    <source>
        <dbReference type="ARBA" id="ARBA00022917"/>
    </source>
</evidence>
<evidence type="ECO:0000256" key="9">
    <source>
        <dbReference type="SAM" id="Coils"/>
    </source>
</evidence>
<dbReference type="AlphaFoldDB" id="A0A150M5K2"/>
<dbReference type="Pfam" id="PF03462">
    <property type="entry name" value="PCRF"/>
    <property type="match status" value="1"/>
</dbReference>
<comment type="similarity">
    <text evidence="3 8">Belongs to the prokaryotic/mitochondrial release factor family.</text>
</comment>
<protein>
    <recommendedName>
        <fullName evidence="7 8">Peptide chain release factor 1</fullName>
        <shortName evidence="8">RF-1</shortName>
    </recommendedName>
</protein>
<organism evidence="11 12">
    <name type="scientific">Caldibacillus debilis</name>
    <dbReference type="NCBI Taxonomy" id="301148"/>
    <lineage>
        <taxon>Bacteria</taxon>
        <taxon>Bacillati</taxon>
        <taxon>Bacillota</taxon>
        <taxon>Bacilli</taxon>
        <taxon>Bacillales</taxon>
        <taxon>Bacillaceae</taxon>
        <taxon>Caldibacillus</taxon>
    </lineage>
</organism>
<dbReference type="NCBIfam" id="NF001859">
    <property type="entry name" value="PRK00591.1"/>
    <property type="match status" value="1"/>
</dbReference>
<sequence length="440" mass="49352">MASGRFLRIAGKAGSLSSYFLLFAIRRPPSSIGGLPLHFFLRGGVCEKGRFSGGRCILSQEGAGKVREPVPICWGKVTGEVKQMFDRLKAIEDRYDKLTELLSDPEVLNDPEKLRKYSKEQSDLEETVQTYRQYKEAKKQLQDAKSMLEEKLDPELREMVKEEIGDLEEKIAGLEEQLKLLLIPKDPNDEKNVIMEIRGAAGGEEAALFAGDLFRMYTKYAESQGWKIDVIDAHPTGLGGYKEIIFMINGKGAYSKLKYENGAHRVQRVPETESGGRIHTSTATVACLPEAEEVEVEINEKDIRVDTFASSGPGGQSVNTTMSAVRLTHIPTGIVVSCQDEKSQIKNKEKAMKVLRARILDKYRQEARAEYDAKRKSAVGTGDRSERIRTYNFPQNRVTDHRVGLTLQKLDQVLEGKLDEIIDVLILDEQAKKLQNENLG</sequence>
<dbReference type="InterPro" id="IPR045853">
    <property type="entry name" value="Pep_chain_release_fac_I_sf"/>
</dbReference>
<comment type="PTM">
    <text evidence="8">Methylated by PrmC. Methylation increases the termination efficiency of RF1.</text>
</comment>
<keyword evidence="6 8" id="KW-0648">Protein biosynthesis</keyword>
<dbReference type="InterPro" id="IPR004373">
    <property type="entry name" value="RF-1"/>
</dbReference>
<reference evidence="11 12" key="1">
    <citation type="submission" date="2016-01" db="EMBL/GenBank/DDBJ databases">
        <title>Draft Genome Sequences of Seven Thermophilic Sporeformers Isolated from Foods.</title>
        <authorList>
            <person name="Berendsen E.M."/>
            <person name="Wells-Bennik M.H."/>
            <person name="Krawcyk A.O."/>
            <person name="De Jong A."/>
            <person name="Holsappel S."/>
            <person name="Eijlander R.T."/>
            <person name="Kuipers O.P."/>
        </authorList>
    </citation>
    <scope>NUCLEOTIDE SEQUENCE [LARGE SCALE GENOMIC DNA]</scope>
    <source>
        <strain evidence="11 12">B4135</strain>
    </source>
</reference>
<dbReference type="Gene3D" id="3.30.70.1660">
    <property type="match status" value="1"/>
</dbReference>
<dbReference type="InterPro" id="IPR000352">
    <property type="entry name" value="Pep_chain_release_fac_I"/>
</dbReference>
<name>A0A150M5K2_9BACI</name>
<feature type="domain" description="Prokaryotic-type class I peptide chain release factors" evidence="10">
    <location>
        <begin position="309"/>
        <end position="325"/>
    </location>
</feature>
<dbReference type="SMART" id="SM00937">
    <property type="entry name" value="PCRF"/>
    <property type="match status" value="1"/>
</dbReference>
<proteinExistence type="inferred from homology"/>
<dbReference type="GO" id="GO:0005829">
    <property type="term" value="C:cytosol"/>
    <property type="evidence" value="ECO:0007669"/>
    <property type="project" value="UniProtKB-ARBA"/>
</dbReference>
<dbReference type="Gene3D" id="3.30.160.20">
    <property type="match status" value="1"/>
</dbReference>
<evidence type="ECO:0000256" key="4">
    <source>
        <dbReference type="ARBA" id="ARBA00022481"/>
    </source>
</evidence>
<dbReference type="PROSITE" id="PS00745">
    <property type="entry name" value="RF_PROK_I"/>
    <property type="match status" value="1"/>
</dbReference>